<dbReference type="InterPro" id="IPR029039">
    <property type="entry name" value="Flavoprotein-like_sf"/>
</dbReference>
<dbReference type="GO" id="GO:0009055">
    <property type="term" value="F:electron transfer activity"/>
    <property type="evidence" value="ECO:0007669"/>
    <property type="project" value="TreeGrafter"/>
</dbReference>
<gene>
    <name evidence="3" type="ORF">GTW51_22380</name>
</gene>
<name>A0A6L9MNN6_9HYPH</name>
<dbReference type="RefSeq" id="WP_163046246.1">
    <property type="nucleotide sequence ID" value="NZ_JAAAMJ010000042.1"/>
</dbReference>
<protein>
    <submittedName>
        <fullName evidence="3">Flavodoxin family protein</fullName>
    </submittedName>
</protein>
<accession>A0A6L9MNN6</accession>
<keyword evidence="4" id="KW-1185">Reference proteome</keyword>
<dbReference type="AlphaFoldDB" id="A0A6L9MNN6"/>
<sequence>MTTLILLFHPDLSRSRANAALAKAVATQPQVEIVDMTALYPQGVDMERDGEREAARLLGAESIVLQFPMQWYSTPPLLKAWQDAVLSRMGYIYPETEGAGLAGKPIMIAATMGAAEETYRCDGRNRVTVPELLAPLRATANRLAMDWCEPFLLYNADGLDAPALAEAEGGYRDALSRLAISSSHAKAA</sequence>
<dbReference type="EMBL" id="JAAAMJ010000042">
    <property type="protein sequence ID" value="NDV89401.1"/>
    <property type="molecule type" value="Genomic_DNA"/>
</dbReference>
<proteinExistence type="predicted"/>
<evidence type="ECO:0000259" key="2">
    <source>
        <dbReference type="Pfam" id="PF02525"/>
    </source>
</evidence>
<dbReference type="Pfam" id="PF02525">
    <property type="entry name" value="Flavodoxin_2"/>
    <property type="match status" value="1"/>
</dbReference>
<dbReference type="SUPFAM" id="SSF52218">
    <property type="entry name" value="Flavoproteins"/>
    <property type="match status" value="1"/>
</dbReference>
<dbReference type="InterPro" id="IPR003680">
    <property type="entry name" value="Flavodoxin_fold"/>
</dbReference>
<evidence type="ECO:0000313" key="4">
    <source>
        <dbReference type="Proteomes" id="UP000476332"/>
    </source>
</evidence>
<dbReference type="Gene3D" id="3.40.50.360">
    <property type="match status" value="1"/>
</dbReference>
<feature type="domain" description="Flavodoxin-like fold" evidence="2">
    <location>
        <begin position="1"/>
        <end position="173"/>
    </location>
</feature>
<dbReference type="InterPro" id="IPR046980">
    <property type="entry name" value="KefG/KefF"/>
</dbReference>
<organism evidence="3 4">
    <name type="scientific">Aurantimonas aggregata</name>
    <dbReference type="NCBI Taxonomy" id="2047720"/>
    <lineage>
        <taxon>Bacteria</taxon>
        <taxon>Pseudomonadati</taxon>
        <taxon>Pseudomonadota</taxon>
        <taxon>Alphaproteobacteria</taxon>
        <taxon>Hyphomicrobiales</taxon>
        <taxon>Aurantimonadaceae</taxon>
        <taxon>Aurantimonas</taxon>
    </lineage>
</organism>
<dbReference type="GO" id="GO:0003955">
    <property type="term" value="F:NAD(P)H dehydrogenase (quinone) activity"/>
    <property type="evidence" value="ECO:0007669"/>
    <property type="project" value="TreeGrafter"/>
</dbReference>
<evidence type="ECO:0000313" key="3">
    <source>
        <dbReference type="EMBL" id="NDV89401.1"/>
    </source>
</evidence>
<evidence type="ECO:0000256" key="1">
    <source>
        <dbReference type="ARBA" id="ARBA00023002"/>
    </source>
</evidence>
<dbReference type="PANTHER" id="PTHR47307:SF1">
    <property type="entry name" value="GLUTATHIONE-REGULATED POTASSIUM-EFFLUX SYSTEM ANCILLARY PROTEIN KEFG"/>
    <property type="match status" value="1"/>
</dbReference>
<reference evidence="3 4" key="1">
    <citation type="submission" date="2020-01" db="EMBL/GenBank/DDBJ databases">
        <title>Genomes of bacteria type strains.</title>
        <authorList>
            <person name="Chen J."/>
            <person name="Zhu S."/>
            <person name="Chen J."/>
        </authorList>
    </citation>
    <scope>NUCLEOTIDE SEQUENCE [LARGE SCALE GENOMIC DNA]</scope>
    <source>
        <strain evidence="3 4">KCTC 52919</strain>
    </source>
</reference>
<comment type="caution">
    <text evidence="3">The sequence shown here is derived from an EMBL/GenBank/DDBJ whole genome shotgun (WGS) entry which is preliminary data.</text>
</comment>
<keyword evidence="1" id="KW-0560">Oxidoreductase</keyword>
<dbReference type="GO" id="GO:0010181">
    <property type="term" value="F:FMN binding"/>
    <property type="evidence" value="ECO:0007669"/>
    <property type="project" value="TreeGrafter"/>
</dbReference>
<dbReference type="PANTHER" id="PTHR47307">
    <property type="entry name" value="GLUTATHIONE-REGULATED POTASSIUM-EFFLUX SYSTEM ANCILLARY PROTEIN KEFG"/>
    <property type="match status" value="1"/>
</dbReference>
<dbReference type="Proteomes" id="UP000476332">
    <property type="component" value="Unassembled WGS sequence"/>
</dbReference>